<feature type="compositionally biased region" description="Basic and acidic residues" evidence="1">
    <location>
        <begin position="683"/>
        <end position="720"/>
    </location>
</feature>
<protein>
    <recommendedName>
        <fullName evidence="2">USP domain-containing protein</fullName>
    </recommendedName>
</protein>
<feature type="compositionally biased region" description="Low complexity" evidence="1">
    <location>
        <begin position="741"/>
        <end position="764"/>
    </location>
</feature>
<dbReference type="PROSITE" id="PS00972">
    <property type="entry name" value="USP_1"/>
    <property type="match status" value="1"/>
</dbReference>
<dbReference type="PANTHER" id="PTHR24006">
    <property type="entry name" value="UBIQUITIN CARBOXYL-TERMINAL HYDROLASE"/>
    <property type="match status" value="1"/>
</dbReference>
<comment type="caution">
    <text evidence="3">The sequence shown here is derived from an EMBL/GenBank/DDBJ whole genome shotgun (WGS) entry which is preliminary data.</text>
</comment>
<evidence type="ECO:0000313" key="4">
    <source>
        <dbReference type="Proteomes" id="UP001470230"/>
    </source>
</evidence>
<feature type="compositionally biased region" description="Low complexity" evidence="1">
    <location>
        <begin position="721"/>
        <end position="733"/>
    </location>
</feature>
<dbReference type="InterPro" id="IPR028889">
    <property type="entry name" value="USP"/>
</dbReference>
<dbReference type="EMBL" id="JAPFFF010000001">
    <property type="protein sequence ID" value="KAK8898668.1"/>
    <property type="molecule type" value="Genomic_DNA"/>
</dbReference>
<dbReference type="SUPFAM" id="SSF54001">
    <property type="entry name" value="Cysteine proteinases"/>
    <property type="match status" value="1"/>
</dbReference>
<evidence type="ECO:0000313" key="3">
    <source>
        <dbReference type="EMBL" id="KAK8898668.1"/>
    </source>
</evidence>
<sequence>MISPESDFATFSYFLQNPGDLGDQYSQFTKDANSLIISIISTNYLPESIQDNTDQFINEDVPKSVNSILNLTDLSDRLKDDLIEYLSTVLLLITWGISHYNSTLYSVLFEILDRNKPFYKKESANYRTVAYITDEEVYNKIFDNLQVYGFKDCILNSFNFDNNDEQIKLTNVQIIEWFNLFFKLVTVTKDYEIQQFIDIFAQYIDTNKNKFTKFNDFETIKTCFNELHEYLYHLPHEQNDVDFHISKLFDFALWCIEDSEAGLYSQRYSVAVDFFANIIHSFHSCTTDCFYIFSGEHDLLQKLLSKGYKNSLLNEIIEIACALAEKEDADLVTPESVLNIYNSYTSSGNISTTKDHFLKLLTYCKISIVDEFASYLLQKYTDDRIELLVSILCRARSNKQNEIIDFLLQNVDKPEVKNQLKNISDFYIDETIKQLLFDKYFDLYLKNPQSEELSSIFSFMIKFCVGDVVHQMISLMDLNRKVILKEIRDHIRSYDFEFTKEDVLAISKVVDDDLFDFLHFILKKFDFNLFSQDSLAIVDQIAHGNFHPSDQCNQNVTRDIKLDAQSNEGDQENIETAPNDQENIKSNNTNNDICFNLKEDQLTIPFVQFLGAYLKRKQKKGQSNNQILFEGYKDVFNFIMIAKNPDIVKLLMHLFIKLSAQASSDYDSLQALYSLIKESIGIKDDNNKNSEANNKNKEKEADNENSNNEHTDENNEHENNENANNDNNQSSANDNEKEENANNNNEPADNDNNANNNNNEPTINDNEHVDENINFDINSIDDTIMDIVIDDDKYCRIVKLAKKFIEFNESSFVDVERHNKNNKTIKIKVFGCGLDEYMTFPEYITLNEIEKYLKNIFEPGSKIKLETDDVYINSSVYQYRLTERNYVKIVSDPEKCKLKAKIPIPLSILLDKAHYQRLLYKKLNAENQYVQKQSYKLLQFLPDDPLISILNQNEWEYIKKNFDAYFYYNATNEQNDEYAKIAKNVVNRLNSTQFSSQQIEYQIEILRTYINFNKAFRKQLKKNEISTPLFYYFNKYPDHTSILNAIYEIKLTQVSESILHSLLVSLEYNRDKKNIQYTINRQIQLLLDKNKEDFTSAFNCDSNINYVEHLLSLNEDDIYSLIKKKIVPNLTNLVPLFNMLMKDIDKVYENPSFKKILLKIIPLVRPHIDYNSIFQDKIMKEQPKHPKSHITLELIAAFKPTENLSLIMDSIDKLLFETTDEEMQKAIFELLSSYRSSEIEEKLIPYFSIKIDRWNYDSSHEQKSDTGFCGLRNLGATCYFNSILQILFFTKPFCEVVLKQDKENIELRKLFSNLTLSNQKSVDPSSLTAVWKGWDSKPIDPREQQDAFEFFQMFLDKLPSEYNDYFKGKFVNIYKGFNLSEDEMEKFGTLENFEDFFAVQLVIKGFKNLNESIEHFISPDILNEENQLYREELSKKVDAEKITRIEKAPPFLVIQLKRFEYNYQTHIRDKIMSPFSFESSIVINRLMKNNDPNGDLYYYHLYGIVLHSGTADSGHYSALVRVGKKWFTFNDSEVEFYCDDEVFDNKIETDFFRSVEQYEPLPYLLFYERIKDQSELNNTIKNNNNNNNSENEEKSILTDLAKFVCNEDKQEIEQTNSDFARIQWLFGHECFDFITKSVSHKLRFTYLFHVLGHSKNFCKFQSDFFDSFSKKQTKSISTTPYYDYGFYGHKLSDNTDDQKEEEIKLEEFDNEWFLNFLIENTEEFQEIIIHATKIDEIFSFIHSKLITMPIDQIFPYFNSFAKNLSKVAQLWRKVLVFTSPMSDFISISDDAKAKAKDNGWLHISTSFIEDFYANNPNKVPIEGINLTNIFEVIGAILQNRKEDQITADEKEDINIIKTRYNVILQSKDHLEAFYDLIINTYPLIIDSPHSFILSCEDDKIRNKFFQNIFTQDEFIKVFTSNISRVISMTNEQNISNNNNEQVTDQFLLILINYAISKVNGDDKPKRGCRTVYNYQIGAYERIDENNQDNEFIQLLISNFDQIILPLVFISPYCYNIAKLISDMFYNVKPKSSIIKDYESNNNLSYNSINNYYYTQKGTDLRMTDILDSMITYAKSKLKEESNSEIKNKDDVVKNENMNENNNENNDNSITNDSYNICFGTFLQLTKWIISRNELYNDKYLKELLEIKDLAKGKISNADMMFLISFIMKFPPKPDNCNHILSVISDLGIIDGKIDLNDEEEEIFQNILKFGSTLYTDEQVVQVYGPEWFIQWVTKAWQNKRTSNSVSHKKSITKIISTLAHHCQPSLNLIIDFINNYDVDQPVMFLLNTYIEVTLDLLPFETINHVVNYTVKMTGSSIFKTTPNKNLKMLESTSKLIERVNILEIEENKRRQQIRLSRELNPTNQENQKSNITENINNTDNNNSNDIKISANDNNANSNEAINDAGNNNNYNTNQLSDDEEVSNEYDDVHYLFKLELKNIEKKFSSIIDLISISSFRKSIKDFIKLLIPRLHEKERNLFIAQFSNRHNHFVLLILADLGELKKMKDIIVKNVDCIDEDYADIFDLIAEEAFKEIVKEKRSIKQKQNQASRESQNENKESNENENKQSNEDENKQSNEDENKQSNEDENKQSNEDENKQSNEDENKQSNENENKQSNEDENKQSNEDENKQSNENENQVSNENENKQSNENQVLNENEDESSISIDNFIVQVLLNVSEIVPDVFEYLVRKRHINGDTPTSGGEDVYIIKNIETVVDALVSRISKYSLRPTIKLIAKMIQHIPQTKLMFRNKLADMKDTIKTNCRNKYGMIFSSSSSSSSSSDDDENYNIRARW</sequence>
<feature type="region of interest" description="Disordered" evidence="1">
    <location>
        <begin position="2355"/>
        <end position="2419"/>
    </location>
</feature>
<dbReference type="PROSITE" id="PS00973">
    <property type="entry name" value="USP_2"/>
    <property type="match status" value="1"/>
</dbReference>
<dbReference type="InterPro" id="IPR050164">
    <property type="entry name" value="Peptidase_C19"/>
</dbReference>
<proteinExistence type="predicted"/>
<reference evidence="3 4" key="1">
    <citation type="submission" date="2024-04" db="EMBL/GenBank/DDBJ databases">
        <title>Tritrichomonas musculus Genome.</title>
        <authorList>
            <person name="Alves-Ferreira E."/>
            <person name="Grigg M."/>
            <person name="Lorenzi H."/>
            <person name="Galac M."/>
        </authorList>
    </citation>
    <scope>NUCLEOTIDE SEQUENCE [LARGE SCALE GENOMIC DNA]</scope>
    <source>
        <strain evidence="3 4">EAF2021</strain>
    </source>
</reference>
<accession>A0ABR2L6I7</accession>
<keyword evidence="4" id="KW-1185">Reference proteome</keyword>
<feature type="compositionally biased region" description="Basic and acidic residues" evidence="1">
    <location>
        <begin position="2551"/>
        <end position="2631"/>
    </location>
</feature>
<dbReference type="PROSITE" id="PS50235">
    <property type="entry name" value="USP_3"/>
    <property type="match status" value="1"/>
</dbReference>
<feature type="compositionally biased region" description="Low complexity" evidence="1">
    <location>
        <begin position="2369"/>
        <end position="2413"/>
    </location>
</feature>
<gene>
    <name evidence="3" type="ORF">M9Y10_000960</name>
</gene>
<name>A0ABR2L6I7_9EUKA</name>
<dbReference type="PANTHER" id="PTHR24006:SF827">
    <property type="entry name" value="UBIQUITIN CARBOXYL-TERMINAL HYDROLASE 34"/>
    <property type="match status" value="1"/>
</dbReference>
<feature type="compositionally biased region" description="Low complexity" evidence="1">
    <location>
        <begin position="2632"/>
        <end position="2651"/>
    </location>
</feature>
<feature type="region of interest" description="Disordered" evidence="1">
    <location>
        <begin position="2539"/>
        <end position="2655"/>
    </location>
</feature>
<dbReference type="Gene3D" id="3.90.70.10">
    <property type="entry name" value="Cysteine proteinases"/>
    <property type="match status" value="1"/>
</dbReference>
<feature type="compositionally biased region" description="Polar residues" evidence="1">
    <location>
        <begin position="2359"/>
        <end position="2368"/>
    </location>
</feature>
<feature type="region of interest" description="Disordered" evidence="1">
    <location>
        <begin position="683"/>
        <end position="769"/>
    </location>
</feature>
<dbReference type="InterPro" id="IPR018200">
    <property type="entry name" value="USP_CS"/>
</dbReference>
<dbReference type="Proteomes" id="UP001470230">
    <property type="component" value="Unassembled WGS sequence"/>
</dbReference>
<dbReference type="InterPro" id="IPR001394">
    <property type="entry name" value="Peptidase_C19_UCH"/>
</dbReference>
<evidence type="ECO:0000256" key="1">
    <source>
        <dbReference type="SAM" id="MobiDB-lite"/>
    </source>
</evidence>
<dbReference type="InterPro" id="IPR038765">
    <property type="entry name" value="Papain-like_cys_pep_sf"/>
</dbReference>
<dbReference type="Pfam" id="PF00443">
    <property type="entry name" value="UCH"/>
    <property type="match status" value="1"/>
</dbReference>
<feature type="domain" description="USP" evidence="2">
    <location>
        <begin position="1269"/>
        <end position="1570"/>
    </location>
</feature>
<organism evidence="3 4">
    <name type="scientific">Tritrichomonas musculus</name>
    <dbReference type="NCBI Taxonomy" id="1915356"/>
    <lineage>
        <taxon>Eukaryota</taxon>
        <taxon>Metamonada</taxon>
        <taxon>Parabasalia</taxon>
        <taxon>Tritrichomonadida</taxon>
        <taxon>Tritrichomonadidae</taxon>
        <taxon>Tritrichomonas</taxon>
    </lineage>
</organism>
<evidence type="ECO:0000259" key="2">
    <source>
        <dbReference type="PROSITE" id="PS50235"/>
    </source>
</evidence>